<dbReference type="Pfam" id="PF01250">
    <property type="entry name" value="Ribosomal_S6"/>
    <property type="match status" value="1"/>
</dbReference>
<comment type="caution">
    <text evidence="8">The sequence shown here is derived from an EMBL/GenBank/DDBJ whole genome shotgun (WGS) entry which is preliminary data.</text>
</comment>
<dbReference type="PANTHER" id="PTHR21011:SF1">
    <property type="entry name" value="SMALL RIBOSOMAL SUBUNIT PROTEIN BS6M"/>
    <property type="match status" value="1"/>
</dbReference>
<accession>A0A8H3IEP7</accession>
<evidence type="ECO:0000256" key="2">
    <source>
        <dbReference type="ARBA" id="ARBA00009512"/>
    </source>
</evidence>
<dbReference type="Gene3D" id="3.30.70.60">
    <property type="match status" value="1"/>
</dbReference>
<reference evidence="8" key="1">
    <citation type="submission" date="2021-03" db="EMBL/GenBank/DDBJ databases">
        <authorList>
            <person name="Tagirdzhanova G."/>
        </authorList>
    </citation>
    <scope>NUCLEOTIDE SEQUENCE</scope>
</reference>
<evidence type="ECO:0000256" key="3">
    <source>
        <dbReference type="ARBA" id="ARBA00022980"/>
    </source>
</evidence>
<dbReference type="GO" id="GO:0005763">
    <property type="term" value="C:mitochondrial small ribosomal subunit"/>
    <property type="evidence" value="ECO:0007669"/>
    <property type="project" value="TreeGrafter"/>
</dbReference>
<evidence type="ECO:0000256" key="1">
    <source>
        <dbReference type="ARBA" id="ARBA00004173"/>
    </source>
</evidence>
<dbReference type="EMBL" id="CAJPDT010000039">
    <property type="protein sequence ID" value="CAF9925297.1"/>
    <property type="molecule type" value="Genomic_DNA"/>
</dbReference>
<dbReference type="GO" id="GO:0070181">
    <property type="term" value="F:small ribosomal subunit rRNA binding"/>
    <property type="evidence" value="ECO:0007669"/>
    <property type="project" value="TreeGrafter"/>
</dbReference>
<comment type="function">
    <text evidence="7">Component of the mitochondrial ribosome (mitoribosome), a dedicated translation machinery responsible for the synthesis of mitochondrial genome-encoded proteins, including at least some of the essential transmembrane subunits of the mitochondrial respiratory chain. The mitoribosomes are attached to the mitochondrial inner membrane and translation products are cotranslationally integrated into the membrane.</text>
</comment>
<sequence length="130" mass="14638">MLYEMIAVVRVGKPHTTNEVKEIARTAGALILAHGGVVRGLTNWGPFLLTKTVKKNQARHDSGHHFILRFDASPFVQELVKKTVAIDPRMVRCGVVKMGGRLKDIVDAKGVVEWQRKRRGRDLGSYMEYL</sequence>
<dbReference type="InterPro" id="IPR014717">
    <property type="entry name" value="Transl_elong_EF1B/ribsomal_bS6"/>
</dbReference>
<evidence type="ECO:0000256" key="7">
    <source>
        <dbReference type="ARBA" id="ARBA00037226"/>
    </source>
</evidence>
<evidence type="ECO:0000313" key="8">
    <source>
        <dbReference type="EMBL" id="CAF9925297.1"/>
    </source>
</evidence>
<dbReference type="SUPFAM" id="SSF54995">
    <property type="entry name" value="Ribosomal protein S6"/>
    <property type="match status" value="1"/>
</dbReference>
<dbReference type="FunFam" id="3.30.70.60:FF:000007">
    <property type="entry name" value="37S ribosomal protein Mrp17"/>
    <property type="match status" value="1"/>
</dbReference>
<dbReference type="Proteomes" id="UP000664534">
    <property type="component" value="Unassembled WGS sequence"/>
</dbReference>
<dbReference type="AlphaFoldDB" id="A0A8H3IEP7"/>
<proteinExistence type="inferred from homology"/>
<dbReference type="OrthoDB" id="10259681at2759"/>
<dbReference type="GO" id="GO:0003735">
    <property type="term" value="F:structural constituent of ribosome"/>
    <property type="evidence" value="ECO:0007669"/>
    <property type="project" value="InterPro"/>
</dbReference>
<keyword evidence="3" id="KW-0689">Ribosomal protein</keyword>
<comment type="subcellular location">
    <subcellularLocation>
        <location evidence="1">Mitochondrion</location>
    </subcellularLocation>
</comment>
<evidence type="ECO:0000256" key="5">
    <source>
        <dbReference type="ARBA" id="ARBA00023274"/>
    </source>
</evidence>
<keyword evidence="9" id="KW-1185">Reference proteome</keyword>
<evidence type="ECO:0000313" key="9">
    <source>
        <dbReference type="Proteomes" id="UP000664534"/>
    </source>
</evidence>
<dbReference type="InterPro" id="IPR000529">
    <property type="entry name" value="Ribosomal_bS6"/>
</dbReference>
<dbReference type="PANTHER" id="PTHR21011">
    <property type="entry name" value="MITOCHONDRIAL 28S RIBOSOMAL PROTEIN S6"/>
    <property type="match status" value="1"/>
</dbReference>
<keyword evidence="5" id="KW-0687">Ribonucleoprotein</keyword>
<organism evidence="8 9">
    <name type="scientific">Imshaugia aleurites</name>
    <dbReference type="NCBI Taxonomy" id="172621"/>
    <lineage>
        <taxon>Eukaryota</taxon>
        <taxon>Fungi</taxon>
        <taxon>Dikarya</taxon>
        <taxon>Ascomycota</taxon>
        <taxon>Pezizomycotina</taxon>
        <taxon>Lecanoromycetes</taxon>
        <taxon>OSLEUM clade</taxon>
        <taxon>Lecanoromycetidae</taxon>
        <taxon>Lecanorales</taxon>
        <taxon>Lecanorineae</taxon>
        <taxon>Parmeliaceae</taxon>
        <taxon>Imshaugia</taxon>
    </lineage>
</organism>
<dbReference type="InterPro" id="IPR035980">
    <property type="entry name" value="Ribosomal_bS6_sf"/>
</dbReference>
<evidence type="ECO:0000256" key="6">
    <source>
        <dbReference type="ARBA" id="ARBA00035170"/>
    </source>
</evidence>
<dbReference type="GO" id="GO:0006412">
    <property type="term" value="P:translation"/>
    <property type="evidence" value="ECO:0007669"/>
    <property type="project" value="InterPro"/>
</dbReference>
<name>A0A8H3IEP7_9LECA</name>
<protein>
    <recommendedName>
        <fullName evidence="6">Small ribosomal subunit protein bS6m</fullName>
    </recommendedName>
</protein>
<comment type="similarity">
    <text evidence="2">Belongs to the bacterial ribosomal protein bS6 family.</text>
</comment>
<dbReference type="CDD" id="cd15465">
    <property type="entry name" value="bS6_mito"/>
    <property type="match status" value="1"/>
</dbReference>
<evidence type="ECO:0000256" key="4">
    <source>
        <dbReference type="ARBA" id="ARBA00023128"/>
    </source>
</evidence>
<gene>
    <name evidence="8" type="ORF">IMSHALPRED_006436</name>
</gene>
<keyword evidence="4" id="KW-0496">Mitochondrion</keyword>